<dbReference type="EMBL" id="SAIY01000003">
    <property type="protein sequence ID" value="NGM12886.1"/>
    <property type="molecule type" value="Genomic_DNA"/>
</dbReference>
<evidence type="ECO:0000313" key="4">
    <source>
        <dbReference type="EMBL" id="NGM12886.1"/>
    </source>
</evidence>
<dbReference type="InterPro" id="IPR042099">
    <property type="entry name" value="ANL_N_sf"/>
</dbReference>
<reference evidence="4 5" key="1">
    <citation type="submission" date="2020-02" db="EMBL/GenBank/DDBJ databases">
        <title>Draft Genome Sequence of Verrucosispora sp. Strain CWR15, Isolated from Gulf of Mexico Sponge.</title>
        <authorList>
            <person name="Kennedy S.J."/>
            <person name="Cella E."/>
            <person name="Azarian T."/>
            <person name="Baker B.J."/>
            <person name="Shaw L.N."/>
        </authorList>
    </citation>
    <scope>NUCLEOTIDE SEQUENCE [LARGE SCALE GENOMIC DNA]</scope>
    <source>
        <strain evidence="4 5">CWR15</strain>
    </source>
</reference>
<keyword evidence="1" id="KW-0547">Nucleotide-binding</keyword>
<gene>
    <name evidence="4" type="ORF">ENC19_09570</name>
</gene>
<sequence>MRETAVEPVVGGDDAGLAEQVWRNAAEDPDAVQFVRPDPDPRSWPVRRSGRGGALPVTCRQFRDDVAAVARGLVAAGIGHGDRIGLLSRTRYEWTLVDYALWSIGAVTVPIYDTSSPDQIRWILGDSGAVGCVLETADHTFTVAELRSELPGLRQTWRIDAGELIELVARGRAVDTAEVDARRAAVTGDDVATIVYTSGTTGPPKGCVLAHRNLSADVGNATAVLPELLHPGASTVLFLPLAHAFARLIQIGMVHNRATMVHNADISGVLDQLRRFRPTFILAVPRMFEKMHDQARRTAEDTHRGWLFDLAERAAVRYSRALETPGGPGRLLRLAHLVFDLAAYRRLRATLGGRCRLAIVGGAPLGERLGHFFRGAGITVLEGYGLTETSPALTANLPTAMRIGTVGRPLPGVEIRIADDGEIHARGEVVFGGYWNNPEATREALTDDGWLRTGDLGTIDDDGFLRITGRTKDIMVTAAGKNLAPAPIEERIRAHPLVSQVMLVADGRPYPAALVTVDPQAWTRWREQHGHPGASVSALRDDPELRDEIQVAIDRANRSVSRAEQVKTFRILHRDLTEVDGELTPTLKIKREAVQDHFADDVAALYHGH</sequence>
<dbReference type="PROSITE" id="PS00455">
    <property type="entry name" value="AMP_BINDING"/>
    <property type="match status" value="1"/>
</dbReference>
<dbReference type="AlphaFoldDB" id="A0A6M1KVR4"/>
<dbReference type="Pfam" id="PF23562">
    <property type="entry name" value="AMP-binding_C_3"/>
    <property type="match status" value="1"/>
</dbReference>
<evidence type="ECO:0000259" key="3">
    <source>
        <dbReference type="Pfam" id="PF00501"/>
    </source>
</evidence>
<dbReference type="CDD" id="cd05907">
    <property type="entry name" value="VL_LC_FACS_like"/>
    <property type="match status" value="1"/>
</dbReference>
<protein>
    <submittedName>
        <fullName evidence="4">Long-chain fatty acid--CoA ligase</fullName>
    </submittedName>
</protein>
<dbReference type="GO" id="GO:0005524">
    <property type="term" value="F:ATP binding"/>
    <property type="evidence" value="ECO:0007669"/>
    <property type="project" value="UniProtKB-KW"/>
</dbReference>
<dbReference type="SUPFAM" id="SSF56801">
    <property type="entry name" value="Acetyl-CoA synthetase-like"/>
    <property type="match status" value="1"/>
</dbReference>
<dbReference type="InterPro" id="IPR000873">
    <property type="entry name" value="AMP-dep_synth/lig_dom"/>
</dbReference>
<dbReference type="Pfam" id="PF00501">
    <property type="entry name" value="AMP-binding"/>
    <property type="match status" value="1"/>
</dbReference>
<dbReference type="Gene3D" id="3.40.50.12780">
    <property type="entry name" value="N-terminal domain of ligase-like"/>
    <property type="match status" value="1"/>
</dbReference>
<evidence type="ECO:0000256" key="2">
    <source>
        <dbReference type="ARBA" id="ARBA00022840"/>
    </source>
</evidence>
<dbReference type="InterPro" id="IPR020845">
    <property type="entry name" value="AMP-binding_CS"/>
</dbReference>
<keyword evidence="4" id="KW-0436">Ligase</keyword>
<dbReference type="RefSeq" id="WP_164446847.1">
    <property type="nucleotide sequence ID" value="NZ_SAIY01000003.1"/>
</dbReference>
<dbReference type="Proteomes" id="UP000478148">
    <property type="component" value="Unassembled WGS sequence"/>
</dbReference>
<name>A0A6M1KVR4_9ACTN</name>
<keyword evidence="5" id="KW-1185">Reference proteome</keyword>
<evidence type="ECO:0000313" key="5">
    <source>
        <dbReference type="Proteomes" id="UP000478148"/>
    </source>
</evidence>
<dbReference type="GO" id="GO:0004467">
    <property type="term" value="F:long-chain fatty acid-CoA ligase activity"/>
    <property type="evidence" value="ECO:0007669"/>
    <property type="project" value="TreeGrafter"/>
</dbReference>
<evidence type="ECO:0000256" key="1">
    <source>
        <dbReference type="ARBA" id="ARBA00022741"/>
    </source>
</evidence>
<dbReference type="GO" id="GO:0016020">
    <property type="term" value="C:membrane"/>
    <property type="evidence" value="ECO:0007669"/>
    <property type="project" value="TreeGrafter"/>
</dbReference>
<dbReference type="PANTHER" id="PTHR43272">
    <property type="entry name" value="LONG-CHAIN-FATTY-ACID--COA LIGASE"/>
    <property type="match status" value="1"/>
</dbReference>
<proteinExistence type="predicted"/>
<keyword evidence="2" id="KW-0067">ATP-binding</keyword>
<feature type="domain" description="AMP-dependent synthetase/ligase" evidence="3">
    <location>
        <begin position="24"/>
        <end position="435"/>
    </location>
</feature>
<dbReference type="PANTHER" id="PTHR43272:SF33">
    <property type="entry name" value="AMP-BINDING DOMAIN-CONTAINING PROTEIN-RELATED"/>
    <property type="match status" value="1"/>
</dbReference>
<accession>A0A6M1KVR4</accession>
<organism evidence="4 5">
    <name type="scientific">Verrucosispora sioxanthis</name>
    <dbReference type="NCBI Taxonomy" id="2499994"/>
    <lineage>
        <taxon>Bacteria</taxon>
        <taxon>Bacillati</taxon>
        <taxon>Actinomycetota</taxon>
        <taxon>Actinomycetes</taxon>
        <taxon>Micromonosporales</taxon>
        <taxon>Micromonosporaceae</taxon>
        <taxon>Micromonospora</taxon>
    </lineage>
</organism>
<comment type="caution">
    <text evidence="4">The sequence shown here is derived from an EMBL/GenBank/DDBJ whole genome shotgun (WGS) entry which is preliminary data.</text>
</comment>